<evidence type="ECO:0000259" key="1">
    <source>
        <dbReference type="Pfam" id="PF07693"/>
    </source>
</evidence>
<dbReference type="InterPro" id="IPR011646">
    <property type="entry name" value="KAP_P-loop"/>
</dbReference>
<feature type="domain" description="KAP NTPase" evidence="1">
    <location>
        <begin position="10"/>
        <end position="175"/>
    </location>
</feature>
<protein>
    <submittedName>
        <fullName evidence="2">Putative KAP P-loop domain protein</fullName>
    </submittedName>
</protein>
<dbReference type="InterPro" id="IPR027417">
    <property type="entry name" value="P-loop_NTPase"/>
</dbReference>
<sequence length="644" mass="76035">MRLKDEQIVQILIDYVVDSRHNQAVLIDGEWGSGKTFFIKEKLLNKLNSKLPKRSVIYISLYGLNNFSQIMDEIYTAAFEEFFDKKIGEGKGEKVGKGLNFASKLCSVGLKYFNIDTKDLPSLSDIKKIKDAIIIFDDVERCNIDANQLLGFINNLVEHNNIKVILVANQAEIGRTQIPVGLAEKYLVALDSRIDLDQENDNRKNSKEKDNKPINKEQLIARTDRLFSEDILYNKIKEKLIGLTIYYKTDFDSIYELIVEKYVEDKKAKESLRSNKQVVLNIFENQKHHNIRTLIFGIIAYEKFFGIIENITFEPSQYVEEQKEKVLKYTMELAIQIKSGNEIYSWDNTNAQTGLVYWRGLPLGKRIFGYKFVDTYLLYRYLNTEEIKGIIEKLMIERKEIDDHKKLVEGLIYNKLYYWWELEDEEIADLLLKMKKELEEQKYHPGYFKDIIVTLIQMKNNNVYGIRYEDYIPLMRDRLESNNDNFERRYLDIITDDQEFFKKYNELVQPLFEAIDEKEKDSKKSLNYYLDISEPWDESFVSNCQNNRTTYFLDKKFFFYMVPDEIIEKLKVSSAKEISYFLKGIETVYSSYNLNDFFKLDITNIQMIIDKMDIEELSNGKNTRKIALNKLKDKLCDSLQLIKN</sequence>
<name>B1V0E1_CLOPF</name>
<comment type="caution">
    <text evidence="2">The sequence shown here is derived from an EMBL/GenBank/DDBJ whole genome shotgun (WGS) entry which is preliminary data.</text>
</comment>
<accession>B1V0E1</accession>
<organism evidence="2 3">
    <name type="scientific">Clostridium perfringens D str. JGS1721</name>
    <dbReference type="NCBI Taxonomy" id="488537"/>
    <lineage>
        <taxon>Bacteria</taxon>
        <taxon>Bacillati</taxon>
        <taxon>Bacillota</taxon>
        <taxon>Clostridia</taxon>
        <taxon>Eubacteriales</taxon>
        <taxon>Clostridiaceae</taxon>
        <taxon>Clostridium</taxon>
    </lineage>
</organism>
<dbReference type="Pfam" id="PF07693">
    <property type="entry name" value="KAP_NTPase"/>
    <property type="match status" value="1"/>
</dbReference>
<evidence type="ECO:0000313" key="3">
    <source>
        <dbReference type="Proteomes" id="UP000003188"/>
    </source>
</evidence>
<dbReference type="SUPFAM" id="SSF52540">
    <property type="entry name" value="P-loop containing nucleoside triphosphate hydrolases"/>
    <property type="match status" value="1"/>
</dbReference>
<gene>
    <name evidence="2" type="ORF">CJD_0430</name>
</gene>
<dbReference type="EMBL" id="ABOO01000006">
    <property type="protein sequence ID" value="EDT72669.1"/>
    <property type="molecule type" value="Genomic_DNA"/>
</dbReference>
<dbReference type="RefSeq" id="WP_003473764.1">
    <property type="nucleotide sequence ID" value="NZ_ABOO01000006.1"/>
</dbReference>
<dbReference type="Gene3D" id="3.40.50.300">
    <property type="entry name" value="P-loop containing nucleotide triphosphate hydrolases"/>
    <property type="match status" value="1"/>
</dbReference>
<reference evidence="2 3" key="1">
    <citation type="submission" date="2008-03" db="EMBL/GenBank/DDBJ databases">
        <authorList>
            <person name="Paulsen I."/>
            <person name="Sebastian Y."/>
        </authorList>
    </citation>
    <scope>NUCLEOTIDE SEQUENCE [LARGE SCALE GENOMIC DNA]</scope>
    <source>
        <strain evidence="3">D str. JGS1721</strain>
    </source>
</reference>
<evidence type="ECO:0000313" key="2">
    <source>
        <dbReference type="EMBL" id="EDT72669.1"/>
    </source>
</evidence>
<proteinExistence type="predicted"/>
<dbReference type="AlphaFoldDB" id="B1V0E1"/>
<dbReference type="Proteomes" id="UP000003188">
    <property type="component" value="Unassembled WGS sequence"/>
</dbReference>